<dbReference type="SMART" id="SM00710">
    <property type="entry name" value="PbH1"/>
    <property type="match status" value="7"/>
</dbReference>
<sequence>MSSAGGIRRWRAVVSAAAIVTVLVAGCGSSPSSEPTAEPNDLVHVPGDAATISAAMDLVAPGGLVLVEPGTYAEEVTVDVEDVTLRGTDRNTVVIDGGGTRSFGVFASADGVRIENLTVHSTLFYGVLVTGLHDENGPLAHGGPGYTELDPSRFPPVQRFAIDHVTSYNNGLYGIYAFNAQHGTITNSYASGSADSGFYVGQCEQCDILVAGNVAERNAIGFENANASDSVTIAGNRFSHNRIGMTLISNYQEAFTPQRDNLVVGNLVSDNTSADSPAHALGGFGVGLAINGGQGNRVVANRIEGNPVVGVQLSNAEDLPAVGNQILDNIVGANGFDLADTSAARAPSSGNCFDGTAATTALPASLLRVTCPGGNAGEIADGGAWPRVDVPVGMSFLQVPAPPAQPSLQPGAAVEEIPGPLPAQVTMPAEADFPVPEASLLADRSGVA</sequence>
<dbReference type="Pfam" id="PF13229">
    <property type="entry name" value="Beta_helix"/>
    <property type="match status" value="1"/>
</dbReference>
<evidence type="ECO:0000313" key="3">
    <source>
        <dbReference type="Proteomes" id="UP000826651"/>
    </source>
</evidence>
<dbReference type="EMBL" id="JAGSHT010000011">
    <property type="protein sequence ID" value="MBZ2196748.1"/>
    <property type="molecule type" value="Genomic_DNA"/>
</dbReference>
<dbReference type="InterPro" id="IPR006626">
    <property type="entry name" value="PbH1"/>
</dbReference>
<evidence type="ECO:0000259" key="1">
    <source>
        <dbReference type="Pfam" id="PF13229"/>
    </source>
</evidence>
<protein>
    <submittedName>
        <fullName evidence="2">Right-handed parallel beta-helix repeat-containing protein</fullName>
    </submittedName>
</protein>
<name>A0ABS7SBW5_9MICO</name>
<gene>
    <name evidence="2" type="ORF">KCQ71_11330</name>
</gene>
<evidence type="ECO:0000313" key="2">
    <source>
        <dbReference type="EMBL" id="MBZ2196748.1"/>
    </source>
</evidence>
<dbReference type="SUPFAM" id="SSF51126">
    <property type="entry name" value="Pectin lyase-like"/>
    <property type="match status" value="1"/>
</dbReference>
<dbReference type="InterPro" id="IPR012334">
    <property type="entry name" value="Pectin_lyas_fold"/>
</dbReference>
<feature type="domain" description="Right handed beta helix" evidence="1">
    <location>
        <begin position="160"/>
        <end position="326"/>
    </location>
</feature>
<dbReference type="InterPro" id="IPR039448">
    <property type="entry name" value="Beta_helix"/>
</dbReference>
<keyword evidence="3" id="KW-1185">Reference proteome</keyword>
<organism evidence="2 3">
    <name type="scientific">Occultella gossypii</name>
    <dbReference type="NCBI Taxonomy" id="2800820"/>
    <lineage>
        <taxon>Bacteria</taxon>
        <taxon>Bacillati</taxon>
        <taxon>Actinomycetota</taxon>
        <taxon>Actinomycetes</taxon>
        <taxon>Micrococcales</taxon>
        <taxon>Ruaniaceae</taxon>
        <taxon>Occultella</taxon>
    </lineage>
</organism>
<comment type="caution">
    <text evidence="2">The sequence shown here is derived from an EMBL/GenBank/DDBJ whole genome shotgun (WGS) entry which is preliminary data.</text>
</comment>
<accession>A0ABS7SBW5</accession>
<dbReference type="InterPro" id="IPR011050">
    <property type="entry name" value="Pectin_lyase_fold/virulence"/>
</dbReference>
<reference evidence="2 3" key="1">
    <citation type="submission" date="2021-04" db="EMBL/GenBank/DDBJ databases">
        <title>Ruania sp. nov., isolated from sandy soil of mangrove forest.</title>
        <authorList>
            <person name="Ge X."/>
            <person name="Huang R."/>
            <person name="Liu W."/>
        </authorList>
    </citation>
    <scope>NUCLEOTIDE SEQUENCE [LARGE SCALE GENOMIC DNA]</scope>
    <source>
        <strain evidence="2 3">N2-46</strain>
    </source>
</reference>
<dbReference type="Proteomes" id="UP000826651">
    <property type="component" value="Unassembled WGS sequence"/>
</dbReference>
<dbReference type="Gene3D" id="2.160.20.10">
    <property type="entry name" value="Single-stranded right-handed beta-helix, Pectin lyase-like"/>
    <property type="match status" value="1"/>
</dbReference>
<proteinExistence type="predicted"/>
<dbReference type="RefSeq" id="WP_223405921.1">
    <property type="nucleotide sequence ID" value="NZ_JAGSHT010000011.1"/>
</dbReference>